<dbReference type="SUPFAM" id="SSF53850">
    <property type="entry name" value="Periplasmic binding protein-like II"/>
    <property type="match status" value="1"/>
</dbReference>
<dbReference type="GO" id="GO:0030288">
    <property type="term" value="C:outer membrane-bounded periplasmic space"/>
    <property type="evidence" value="ECO:0007669"/>
    <property type="project" value="TreeGrafter"/>
</dbReference>
<dbReference type="Pfam" id="PF13343">
    <property type="entry name" value="SBP_bac_6"/>
    <property type="match status" value="1"/>
</dbReference>
<organism evidence="2">
    <name type="scientific">freshwater metagenome</name>
    <dbReference type="NCBI Taxonomy" id="449393"/>
    <lineage>
        <taxon>unclassified sequences</taxon>
        <taxon>metagenomes</taxon>
        <taxon>ecological metagenomes</taxon>
    </lineage>
</organism>
<accession>A0A6J7D7D9</accession>
<evidence type="ECO:0000313" key="2">
    <source>
        <dbReference type="EMBL" id="CAB4864904.1"/>
    </source>
</evidence>
<dbReference type="GO" id="GO:0015888">
    <property type="term" value="P:thiamine transport"/>
    <property type="evidence" value="ECO:0007669"/>
    <property type="project" value="TreeGrafter"/>
</dbReference>
<keyword evidence="1" id="KW-0732">Signal</keyword>
<dbReference type="GO" id="GO:0030976">
    <property type="term" value="F:thiamine pyrophosphate binding"/>
    <property type="evidence" value="ECO:0007669"/>
    <property type="project" value="TreeGrafter"/>
</dbReference>
<proteinExistence type="predicted"/>
<dbReference type="PANTHER" id="PTHR30006">
    <property type="entry name" value="THIAMINE-BINDING PERIPLASMIC PROTEIN-RELATED"/>
    <property type="match status" value="1"/>
</dbReference>
<sequence>MRRSLLVVPVIMTASLLAACSSSGTTAESSAPSTATAVATAEASASASTMGTDPQCGTTVDEIATRAKEEGDVNLIALPDTWANYGGILKSFRDTYGLAAPVANPDASSADELTAITTLQGQPDKPDAIDIGPSFVQQAQDAGLIEPYMTTTWDEIPENLKDAAGNWVGAYYGIMSLGTNTTLVKNPPKTWADLTKPEYKGQVTLNGDPREAGAAFAAVVAAALANGGSYDDITPGIQYFADLKKSGNLQVIDVTEAGLLSGDVPIALDWSYNFPGVVPKLTEAGFDFVSTIPTDGLYGSYYAQSVVADAVHPCAARLWIEHITGDEGALGYLDGGAIPARYAALDAAGKITDEMKKKLPSAEVISQITFPTAAQVEAMKLQLTDNWGPMVGDA</sequence>
<protein>
    <submittedName>
        <fullName evidence="2">Unannotated protein</fullName>
    </submittedName>
</protein>
<dbReference type="EMBL" id="CAFBLS010000032">
    <property type="protein sequence ID" value="CAB4864904.1"/>
    <property type="molecule type" value="Genomic_DNA"/>
</dbReference>
<dbReference type="GO" id="GO:0030975">
    <property type="term" value="F:thiamine binding"/>
    <property type="evidence" value="ECO:0007669"/>
    <property type="project" value="TreeGrafter"/>
</dbReference>
<dbReference type="PANTHER" id="PTHR30006:SF2">
    <property type="entry name" value="ABC TRANSPORTER SUBSTRATE-BINDING PROTEIN"/>
    <property type="match status" value="1"/>
</dbReference>
<gene>
    <name evidence="2" type="ORF">UFOPK3402_00405</name>
</gene>
<dbReference type="PROSITE" id="PS51257">
    <property type="entry name" value="PROKAR_LIPOPROTEIN"/>
    <property type="match status" value="1"/>
</dbReference>
<dbReference type="Gene3D" id="3.40.190.10">
    <property type="entry name" value="Periplasmic binding protein-like II"/>
    <property type="match status" value="2"/>
</dbReference>
<reference evidence="2" key="1">
    <citation type="submission" date="2020-05" db="EMBL/GenBank/DDBJ databases">
        <authorList>
            <person name="Chiriac C."/>
            <person name="Salcher M."/>
            <person name="Ghai R."/>
            <person name="Kavagutti S V."/>
        </authorList>
    </citation>
    <scope>NUCLEOTIDE SEQUENCE</scope>
</reference>
<evidence type="ECO:0000256" key="1">
    <source>
        <dbReference type="ARBA" id="ARBA00022729"/>
    </source>
</evidence>
<name>A0A6J7D7D9_9ZZZZ</name>
<dbReference type="AlphaFoldDB" id="A0A6J7D7D9"/>